<evidence type="ECO:0000259" key="7">
    <source>
        <dbReference type="Pfam" id="PF12637"/>
    </source>
</evidence>
<evidence type="ECO:0000256" key="3">
    <source>
        <dbReference type="ARBA" id="ARBA00022634"/>
    </source>
</evidence>
<gene>
    <name evidence="8" type="ORF">GA0070621_4986</name>
</gene>
<sequence>MYGTRPHSNGRPTRAASASRHPAFPHRARPSRCGTPRRRLPGLPLVSLTSRSFTCANGCRVALASTRPAAYRVEVLAKTGRGADVKEHPTMAELGRTRIPAPRQTAGTTTEFVLDGIPGRLVTAAAADLLAHVELRVDKHGSTLAGLTDALSTAITTGLHAGAPVSEFVAELRHTRYAPAGRTGDPDVPEATSLGDYLARRLAFASDEVRGRGV</sequence>
<proteinExistence type="inferred from homology"/>
<dbReference type="GO" id="GO:0071897">
    <property type="term" value="P:DNA biosynthetic process"/>
    <property type="evidence" value="ECO:0007669"/>
    <property type="project" value="UniProtKB-KW"/>
</dbReference>
<feature type="domain" description="TSCPD" evidence="7">
    <location>
        <begin position="129"/>
        <end position="203"/>
    </location>
</feature>
<dbReference type="PATRIC" id="fig|299146.4.peg.5145"/>
<feature type="compositionally biased region" description="Basic residues" evidence="6">
    <location>
        <begin position="23"/>
        <end position="39"/>
    </location>
</feature>
<organism evidence="8 9">
    <name type="scientific">Micromonospora narathiwatensis</name>
    <dbReference type="NCBI Taxonomy" id="299146"/>
    <lineage>
        <taxon>Bacteria</taxon>
        <taxon>Bacillati</taxon>
        <taxon>Actinomycetota</taxon>
        <taxon>Actinomycetes</taxon>
        <taxon>Micromonosporales</taxon>
        <taxon>Micromonosporaceae</taxon>
        <taxon>Micromonospora</taxon>
    </lineage>
</organism>
<dbReference type="AlphaFoldDB" id="A0A1A9ABE0"/>
<keyword evidence="3" id="KW-0237">DNA synthesis</keyword>
<dbReference type="Proteomes" id="UP000198765">
    <property type="component" value="Chromosome I"/>
</dbReference>
<evidence type="ECO:0000256" key="5">
    <source>
        <dbReference type="ARBA" id="ARBA00047754"/>
    </source>
</evidence>
<evidence type="ECO:0000256" key="1">
    <source>
        <dbReference type="ARBA" id="ARBA00007405"/>
    </source>
</evidence>
<dbReference type="InterPro" id="IPR024434">
    <property type="entry name" value="TSCPD_dom"/>
</dbReference>
<feature type="compositionally biased region" description="Polar residues" evidence="6">
    <location>
        <begin position="1"/>
        <end position="11"/>
    </location>
</feature>
<keyword evidence="4" id="KW-0547">Nucleotide-binding</keyword>
<dbReference type="EMBL" id="LT594324">
    <property type="protein sequence ID" value="SBT53805.1"/>
    <property type="molecule type" value="Genomic_DNA"/>
</dbReference>
<dbReference type="Pfam" id="PF12637">
    <property type="entry name" value="TSCPD"/>
    <property type="match status" value="1"/>
</dbReference>
<evidence type="ECO:0000256" key="4">
    <source>
        <dbReference type="ARBA" id="ARBA00022741"/>
    </source>
</evidence>
<reference evidence="8 9" key="1">
    <citation type="submission" date="2016-06" db="EMBL/GenBank/DDBJ databases">
        <authorList>
            <person name="Kjaerup R.B."/>
            <person name="Dalgaard T.S."/>
            <person name="Juul-Madsen H.R."/>
        </authorList>
    </citation>
    <scope>NUCLEOTIDE SEQUENCE [LARGE SCALE GENOMIC DNA]</scope>
    <source>
        <strain evidence="8 9">DSM 45248</strain>
    </source>
</reference>
<evidence type="ECO:0000313" key="8">
    <source>
        <dbReference type="EMBL" id="SBT53805.1"/>
    </source>
</evidence>
<dbReference type="EC" id="1.17.4.1" evidence="2"/>
<comment type="similarity">
    <text evidence="1">Belongs to the ribonucleoside diphosphate reductase class-2 family.</text>
</comment>
<evidence type="ECO:0000313" key="9">
    <source>
        <dbReference type="Proteomes" id="UP000198765"/>
    </source>
</evidence>
<dbReference type="GO" id="GO:0004748">
    <property type="term" value="F:ribonucleoside-diphosphate reductase activity, thioredoxin disulfide as acceptor"/>
    <property type="evidence" value="ECO:0007669"/>
    <property type="project" value="UniProtKB-EC"/>
</dbReference>
<evidence type="ECO:0000256" key="2">
    <source>
        <dbReference type="ARBA" id="ARBA00012274"/>
    </source>
</evidence>
<dbReference type="GO" id="GO:0000166">
    <property type="term" value="F:nucleotide binding"/>
    <property type="evidence" value="ECO:0007669"/>
    <property type="project" value="UniProtKB-KW"/>
</dbReference>
<protein>
    <recommendedName>
        <fullName evidence="2">ribonucleoside-diphosphate reductase</fullName>
        <ecNumber evidence="2">1.17.4.1</ecNumber>
    </recommendedName>
</protein>
<keyword evidence="9" id="KW-1185">Reference proteome</keyword>
<name>A0A1A9ABE0_9ACTN</name>
<comment type="catalytic activity">
    <reaction evidence="5">
        <text>a 2'-deoxyribonucleoside 5'-diphosphate + [thioredoxin]-disulfide + H2O = a ribonucleoside 5'-diphosphate + [thioredoxin]-dithiol</text>
        <dbReference type="Rhea" id="RHEA:23252"/>
        <dbReference type="Rhea" id="RHEA-COMP:10698"/>
        <dbReference type="Rhea" id="RHEA-COMP:10700"/>
        <dbReference type="ChEBI" id="CHEBI:15377"/>
        <dbReference type="ChEBI" id="CHEBI:29950"/>
        <dbReference type="ChEBI" id="CHEBI:50058"/>
        <dbReference type="ChEBI" id="CHEBI:57930"/>
        <dbReference type="ChEBI" id="CHEBI:73316"/>
        <dbReference type="EC" id="1.17.4.1"/>
    </reaction>
</comment>
<accession>A0A1A9ABE0</accession>
<evidence type="ECO:0000256" key="6">
    <source>
        <dbReference type="SAM" id="MobiDB-lite"/>
    </source>
</evidence>
<feature type="region of interest" description="Disordered" evidence="6">
    <location>
        <begin position="1"/>
        <end position="39"/>
    </location>
</feature>